<reference evidence="1" key="1">
    <citation type="submission" date="2019-04" db="EMBL/GenBank/DDBJ databases">
        <title>Microbes associate with the intestines of laboratory mice.</title>
        <authorList>
            <person name="Navarre W."/>
            <person name="Wong E."/>
            <person name="Huang K."/>
            <person name="Tropini C."/>
            <person name="Ng K."/>
            <person name="Yu B."/>
        </authorList>
    </citation>
    <scope>NUCLEOTIDE SEQUENCE</scope>
    <source>
        <strain evidence="1">NM72_1-8</strain>
    </source>
</reference>
<keyword evidence="2" id="KW-1185">Reference proteome</keyword>
<name>A0AC61QZJ3_9FIRM</name>
<gene>
    <name evidence="1" type="ORF">E5357_08695</name>
</gene>
<accession>A0AC61QZJ3</accession>
<protein>
    <submittedName>
        <fullName evidence="1">Uncharacterized protein</fullName>
    </submittedName>
</protein>
<sequence length="408" mass="44770">MKRYQKVLLLTAGILVIGGGILATAGLAMGGVPGFWITEKGIQTAEDIRGTFVEKKVPLSDVSSLDINCVEGNVEFLLGDDFHLEYGYDDAFLSVKNEKKDGIYHFTSDYVKQAGWYGAGFFWGDTVNSKESYVRIYVPRGTKLKDLNLVNEYGKIKMDINGAGCEKTVMKMESGSAWVNGLTSGHTEVQAEYGDVEMEDCDVGKMTLKGEGGSYRLSDIQAEEMKLEEMYGEISLSRISGGIMTVKSESGNTKIEEMSGKELSLVNEYGEITMQNVTTDTFVHIKSGDSGNIRIQDIKTGQMKLETEGGDVEGKKVELGTADIQVAYGKCELYELNAKDVKVSSESGNVKLAMAGKEKEYQMSLMTEYGEVSVNGKKQGNNILLEREKAKGKLEVKSEEGNIRVDTE</sequence>
<evidence type="ECO:0000313" key="2">
    <source>
        <dbReference type="Proteomes" id="UP000307720"/>
    </source>
</evidence>
<organism evidence="1 2">
    <name type="scientific">Hominisplanchenecus murintestinalis</name>
    <dbReference type="NCBI Taxonomy" id="2941517"/>
    <lineage>
        <taxon>Bacteria</taxon>
        <taxon>Bacillati</taxon>
        <taxon>Bacillota</taxon>
        <taxon>Clostridia</taxon>
        <taxon>Lachnospirales</taxon>
        <taxon>Lachnospiraceae</taxon>
        <taxon>Hominisplanchenecus</taxon>
    </lineage>
</organism>
<dbReference type="EMBL" id="SRZB01000017">
    <property type="protein sequence ID" value="TGX98435.1"/>
    <property type="molecule type" value="Genomic_DNA"/>
</dbReference>
<dbReference type="Proteomes" id="UP000307720">
    <property type="component" value="Unassembled WGS sequence"/>
</dbReference>
<comment type="caution">
    <text evidence="1">The sequence shown here is derived from an EMBL/GenBank/DDBJ whole genome shotgun (WGS) entry which is preliminary data.</text>
</comment>
<evidence type="ECO:0000313" key="1">
    <source>
        <dbReference type="EMBL" id="TGX98435.1"/>
    </source>
</evidence>
<proteinExistence type="predicted"/>